<dbReference type="AlphaFoldDB" id="A0A7D5I6N6"/>
<evidence type="ECO:0000256" key="1">
    <source>
        <dbReference type="ARBA" id="ARBA00022801"/>
    </source>
</evidence>
<dbReference type="PANTHER" id="PTHR43540">
    <property type="entry name" value="PEROXYUREIDOACRYLATE/UREIDOACRYLATE AMIDOHYDROLASE-RELATED"/>
    <property type="match status" value="1"/>
</dbReference>
<name>A0A7D5I6N6_9EURY</name>
<proteinExistence type="predicted"/>
<dbReference type="Pfam" id="PF00857">
    <property type="entry name" value="Isochorismatase"/>
    <property type="match status" value="1"/>
</dbReference>
<dbReference type="InterPro" id="IPR000868">
    <property type="entry name" value="Isochorismatase-like_dom"/>
</dbReference>
<evidence type="ECO:0000259" key="2">
    <source>
        <dbReference type="Pfam" id="PF00857"/>
    </source>
</evidence>
<keyword evidence="1 3" id="KW-0378">Hydrolase</keyword>
<dbReference type="PANTHER" id="PTHR43540:SF16">
    <property type="entry name" value="ISOCHORISMATASE-LIKE DOMAIN-CONTAINING PROTEIN"/>
    <property type="match status" value="1"/>
</dbReference>
<dbReference type="InterPro" id="IPR050272">
    <property type="entry name" value="Isochorismatase-like_hydrls"/>
</dbReference>
<dbReference type="SUPFAM" id="SSF52499">
    <property type="entry name" value="Isochorismatase-like hydrolases"/>
    <property type="match status" value="1"/>
</dbReference>
<sequence>MPSTKKLNQGLPEGKIVVKVNRDSTAFILVDAQNFVLHEKGTAARWEAWKFAREKGIIESTAKAMERFRAERIPIIYVNMELRPQISKELNANLPNIDFWKPIKELDFTKISREEGAFQGRVIDEFAPHYEDLIVAKHHTMDGFHNTDLDRILRSLNRDTLLFGGAITNLCVEGTVRGAFDRGYDSVVLSDCVASVSDGAQDFALDFIFPKFGRVCTSEELEIV</sequence>
<protein>
    <submittedName>
        <fullName evidence="3">Cysteine hydrolase</fullName>
    </submittedName>
</protein>
<dbReference type="InterPro" id="IPR036380">
    <property type="entry name" value="Isochorismatase-like_sf"/>
</dbReference>
<dbReference type="GO" id="GO:0016787">
    <property type="term" value="F:hydrolase activity"/>
    <property type="evidence" value="ECO:0007669"/>
    <property type="project" value="UniProtKB-KW"/>
</dbReference>
<keyword evidence="4" id="KW-1185">Reference proteome</keyword>
<organism evidence="3 4">
    <name type="scientific">Methanolobus zinderi</name>
    <dbReference type="NCBI Taxonomy" id="536044"/>
    <lineage>
        <taxon>Archaea</taxon>
        <taxon>Methanobacteriati</taxon>
        <taxon>Methanobacteriota</taxon>
        <taxon>Stenosarchaea group</taxon>
        <taxon>Methanomicrobia</taxon>
        <taxon>Methanosarcinales</taxon>
        <taxon>Methanosarcinaceae</taxon>
        <taxon>Methanolobus</taxon>
    </lineage>
</organism>
<evidence type="ECO:0000313" key="4">
    <source>
        <dbReference type="Proteomes" id="UP000509594"/>
    </source>
</evidence>
<dbReference type="OrthoDB" id="9194at2157"/>
<dbReference type="Proteomes" id="UP000509594">
    <property type="component" value="Chromosome"/>
</dbReference>
<dbReference type="KEGG" id="mzi:HWN40_07625"/>
<gene>
    <name evidence="3" type="ORF">HWN40_07625</name>
</gene>
<reference evidence="3 4" key="1">
    <citation type="submission" date="2020-06" db="EMBL/GenBank/DDBJ databases">
        <title>Methanolobus halotolerans sp. nov., isolated from a saline lake Tus in Siberia.</title>
        <authorList>
            <person name="Shen Y."/>
            <person name="Chen S.-C."/>
            <person name="Lai M.-C."/>
            <person name="Huang H.-H."/>
            <person name="Chiu H.-H."/>
            <person name="Tang S.-L."/>
            <person name="Rogozin D.Y."/>
            <person name="Degermendzhy A.G."/>
        </authorList>
    </citation>
    <scope>NUCLEOTIDE SEQUENCE [LARGE SCALE GENOMIC DNA]</scope>
    <source>
        <strain evidence="3 4">DSM 21339</strain>
    </source>
</reference>
<dbReference type="CDD" id="cd00431">
    <property type="entry name" value="cysteine_hydrolases"/>
    <property type="match status" value="1"/>
</dbReference>
<feature type="domain" description="Isochorismatase-like" evidence="2">
    <location>
        <begin position="25"/>
        <end position="220"/>
    </location>
</feature>
<dbReference type="EMBL" id="CP058215">
    <property type="protein sequence ID" value="QLC51281.1"/>
    <property type="molecule type" value="Genomic_DNA"/>
</dbReference>
<dbReference type="Gene3D" id="3.40.50.850">
    <property type="entry name" value="Isochorismatase-like"/>
    <property type="match status" value="1"/>
</dbReference>
<accession>A0A7D5I6N6</accession>
<evidence type="ECO:0000313" key="3">
    <source>
        <dbReference type="EMBL" id="QLC51281.1"/>
    </source>
</evidence>